<evidence type="ECO:0000259" key="3">
    <source>
        <dbReference type="Pfam" id="PF00501"/>
    </source>
</evidence>
<dbReference type="PANTHER" id="PTHR24096">
    <property type="entry name" value="LONG-CHAIN-FATTY-ACID--COA LIGASE"/>
    <property type="match status" value="1"/>
</dbReference>
<proteinExistence type="inferred from homology"/>
<dbReference type="EMBL" id="JANBVO010000031">
    <property type="protein sequence ID" value="KAJ9138149.1"/>
    <property type="molecule type" value="Genomic_DNA"/>
</dbReference>
<feature type="domain" description="AMP-binding enzyme C-terminal" evidence="4">
    <location>
        <begin position="377"/>
        <end position="458"/>
    </location>
</feature>
<sequence>MVVGILSNNRNYYPVCVHGILATGAVVSALNPAYEPNEIAHALKLSKPSHILVEAELIPRLVIALQLTPELAEKLTLHVWDSDKPEPGVHEALNIESIIQHGSADFEPASLPRGTTGTRLAFICFRSGTSGLVKGVRLSHRNVVANIFQQSQGLRGMFTPEIVLALIVPFFHVLGLVGFSCQYVCQGAPIVAFRRFQLRPLLEAVKKHRITHINVVPPIALEFLRNPIASEGDYSSLQCLINAAAPLSQRQADELSGRLGCAVVSWYGMTEASPSIASQREDEARIPGTIGRLLPGIEMRVLDEYGADAQVGEFVIRGPNVMQGYVHDVEKLDDPMTQDDFLRTGDIGYVDEKGYLFLVDRAKEMIKVKGQQVAPAELESILMTHPLVNDAAVCGTYDEHGTSEMPVAYVTTDVQDLRDQQRLKSDLLMHVHAQVARYKQLKGGVHIIPQIPRNPSGKILRRLLPAKLGQGVSQPAGGINSPSVPAKL</sequence>
<organism evidence="5 6">
    <name type="scientific">Pleurostoma richardsiae</name>
    <dbReference type="NCBI Taxonomy" id="41990"/>
    <lineage>
        <taxon>Eukaryota</taxon>
        <taxon>Fungi</taxon>
        <taxon>Dikarya</taxon>
        <taxon>Ascomycota</taxon>
        <taxon>Pezizomycotina</taxon>
        <taxon>Sordariomycetes</taxon>
        <taxon>Sordariomycetidae</taxon>
        <taxon>Calosphaeriales</taxon>
        <taxon>Pleurostomataceae</taxon>
        <taxon>Pleurostoma</taxon>
    </lineage>
</organism>
<feature type="domain" description="AMP-dependent synthetase/ligase" evidence="3">
    <location>
        <begin position="2"/>
        <end position="325"/>
    </location>
</feature>
<keyword evidence="6" id="KW-1185">Reference proteome</keyword>
<keyword evidence="2" id="KW-0436">Ligase</keyword>
<dbReference type="GO" id="GO:0019748">
    <property type="term" value="P:secondary metabolic process"/>
    <property type="evidence" value="ECO:0007669"/>
    <property type="project" value="TreeGrafter"/>
</dbReference>
<accession>A0AA38R7E4</accession>
<name>A0AA38R7E4_9PEZI</name>
<dbReference type="SUPFAM" id="SSF56801">
    <property type="entry name" value="Acetyl-CoA synthetase-like"/>
    <property type="match status" value="1"/>
</dbReference>
<dbReference type="GO" id="GO:0016405">
    <property type="term" value="F:CoA-ligase activity"/>
    <property type="evidence" value="ECO:0007669"/>
    <property type="project" value="TreeGrafter"/>
</dbReference>
<dbReference type="Gene3D" id="3.30.300.30">
    <property type="match status" value="1"/>
</dbReference>
<dbReference type="InterPro" id="IPR000873">
    <property type="entry name" value="AMP-dep_synth/lig_dom"/>
</dbReference>
<evidence type="ECO:0000259" key="4">
    <source>
        <dbReference type="Pfam" id="PF13193"/>
    </source>
</evidence>
<evidence type="ECO:0000313" key="5">
    <source>
        <dbReference type="EMBL" id="KAJ9138149.1"/>
    </source>
</evidence>
<evidence type="ECO:0000256" key="1">
    <source>
        <dbReference type="ARBA" id="ARBA00006432"/>
    </source>
</evidence>
<dbReference type="AlphaFoldDB" id="A0AA38R7E4"/>
<dbReference type="Pfam" id="PF00501">
    <property type="entry name" value="AMP-binding"/>
    <property type="match status" value="1"/>
</dbReference>
<dbReference type="Gene3D" id="3.40.50.12780">
    <property type="entry name" value="N-terminal domain of ligase-like"/>
    <property type="match status" value="1"/>
</dbReference>
<evidence type="ECO:0000256" key="2">
    <source>
        <dbReference type="ARBA" id="ARBA00022598"/>
    </source>
</evidence>
<gene>
    <name evidence="5" type="ORF">NKR23_g8719</name>
</gene>
<comment type="similarity">
    <text evidence="1">Belongs to the ATP-dependent AMP-binding enzyme family.</text>
</comment>
<evidence type="ECO:0000313" key="6">
    <source>
        <dbReference type="Proteomes" id="UP001174694"/>
    </source>
</evidence>
<dbReference type="InterPro" id="IPR025110">
    <property type="entry name" value="AMP-bd_C"/>
</dbReference>
<comment type="caution">
    <text evidence="5">The sequence shown here is derived from an EMBL/GenBank/DDBJ whole genome shotgun (WGS) entry which is preliminary data.</text>
</comment>
<dbReference type="InterPro" id="IPR045851">
    <property type="entry name" value="AMP-bd_C_sf"/>
</dbReference>
<dbReference type="Pfam" id="PF13193">
    <property type="entry name" value="AMP-binding_C"/>
    <property type="match status" value="1"/>
</dbReference>
<dbReference type="InterPro" id="IPR042099">
    <property type="entry name" value="ANL_N_sf"/>
</dbReference>
<dbReference type="Proteomes" id="UP001174694">
    <property type="component" value="Unassembled WGS sequence"/>
</dbReference>
<reference evidence="5" key="1">
    <citation type="submission" date="2022-07" db="EMBL/GenBank/DDBJ databases">
        <title>Fungi with potential for degradation of polypropylene.</title>
        <authorList>
            <person name="Gostincar C."/>
        </authorList>
    </citation>
    <scope>NUCLEOTIDE SEQUENCE</scope>
    <source>
        <strain evidence="5">EXF-13308</strain>
    </source>
</reference>
<dbReference type="PANTHER" id="PTHR24096:SF149">
    <property type="entry name" value="AMP-BINDING DOMAIN-CONTAINING PROTEIN-RELATED"/>
    <property type="match status" value="1"/>
</dbReference>
<protein>
    <submittedName>
        <fullName evidence="5">Acetyl-CoA synthetase-like protein</fullName>
    </submittedName>
</protein>